<feature type="transmembrane region" description="Helical" evidence="7">
    <location>
        <begin position="74"/>
        <end position="95"/>
    </location>
</feature>
<keyword evidence="6 7" id="KW-0472">Membrane</keyword>
<feature type="transmembrane region" description="Helical" evidence="7">
    <location>
        <begin position="107"/>
        <end position="129"/>
    </location>
</feature>
<keyword evidence="3" id="KW-1003">Cell membrane</keyword>
<organism evidence="9 10">
    <name type="scientific">Cohnella candidum</name>
    <dbReference type="NCBI Taxonomy" id="2674991"/>
    <lineage>
        <taxon>Bacteria</taxon>
        <taxon>Bacillati</taxon>
        <taxon>Bacillota</taxon>
        <taxon>Bacilli</taxon>
        <taxon>Bacillales</taxon>
        <taxon>Paenibacillaceae</taxon>
        <taxon>Cohnella</taxon>
    </lineage>
</organism>
<feature type="transmembrane region" description="Helical" evidence="7">
    <location>
        <begin position="141"/>
        <end position="164"/>
    </location>
</feature>
<dbReference type="SUPFAM" id="SSF161098">
    <property type="entry name" value="MetI-like"/>
    <property type="match status" value="1"/>
</dbReference>
<dbReference type="InterPro" id="IPR000515">
    <property type="entry name" value="MetI-like"/>
</dbReference>
<dbReference type="RefSeq" id="WP_123042024.1">
    <property type="nucleotide sequence ID" value="NZ_CP033433.1"/>
</dbReference>
<feature type="transmembrane region" description="Helical" evidence="7">
    <location>
        <begin position="185"/>
        <end position="210"/>
    </location>
</feature>
<evidence type="ECO:0000256" key="3">
    <source>
        <dbReference type="ARBA" id="ARBA00022475"/>
    </source>
</evidence>
<evidence type="ECO:0000256" key="5">
    <source>
        <dbReference type="ARBA" id="ARBA00022989"/>
    </source>
</evidence>
<dbReference type="GO" id="GO:0005886">
    <property type="term" value="C:plasma membrane"/>
    <property type="evidence" value="ECO:0007669"/>
    <property type="project" value="UniProtKB-SubCell"/>
</dbReference>
<keyword evidence="4 7" id="KW-0812">Transmembrane</keyword>
<gene>
    <name evidence="9" type="ORF">EAV92_15960</name>
</gene>
<evidence type="ECO:0000256" key="4">
    <source>
        <dbReference type="ARBA" id="ARBA00022692"/>
    </source>
</evidence>
<protein>
    <submittedName>
        <fullName evidence="9">Carbohydrate ABC transporter permease</fullName>
    </submittedName>
</protein>
<dbReference type="CDD" id="cd06261">
    <property type="entry name" value="TM_PBP2"/>
    <property type="match status" value="1"/>
</dbReference>
<dbReference type="AlphaFoldDB" id="A0A3G3K0B2"/>
<proteinExistence type="inferred from homology"/>
<evidence type="ECO:0000256" key="2">
    <source>
        <dbReference type="ARBA" id="ARBA00022448"/>
    </source>
</evidence>
<evidence type="ECO:0000259" key="8">
    <source>
        <dbReference type="PROSITE" id="PS50928"/>
    </source>
</evidence>
<reference evidence="9 10" key="1">
    <citation type="submission" date="2018-10" db="EMBL/GenBank/DDBJ databases">
        <title>Genome Sequence of Cohnella sp.</title>
        <authorList>
            <person name="Srinivasan S."/>
            <person name="Kim M.K."/>
        </authorList>
    </citation>
    <scope>NUCLEOTIDE SEQUENCE [LARGE SCALE GENOMIC DNA]</scope>
    <source>
        <strain evidence="9 10">18JY8-7</strain>
    </source>
</reference>
<accession>A0A3G3K0B2</accession>
<dbReference type="PANTHER" id="PTHR43744:SF12">
    <property type="entry name" value="ABC TRANSPORTER PERMEASE PROTEIN MG189-RELATED"/>
    <property type="match status" value="1"/>
</dbReference>
<evidence type="ECO:0000313" key="10">
    <source>
        <dbReference type="Proteomes" id="UP000269097"/>
    </source>
</evidence>
<feature type="transmembrane region" description="Helical" evidence="7">
    <location>
        <begin position="245"/>
        <end position="264"/>
    </location>
</feature>
<keyword evidence="2 7" id="KW-0813">Transport</keyword>
<evidence type="ECO:0000313" key="9">
    <source>
        <dbReference type="EMBL" id="AYQ73940.1"/>
    </source>
</evidence>
<keyword evidence="5 7" id="KW-1133">Transmembrane helix</keyword>
<evidence type="ECO:0000256" key="6">
    <source>
        <dbReference type="ARBA" id="ARBA00023136"/>
    </source>
</evidence>
<dbReference type="InterPro" id="IPR035906">
    <property type="entry name" value="MetI-like_sf"/>
</dbReference>
<feature type="transmembrane region" description="Helical" evidence="7">
    <location>
        <begin position="12"/>
        <end position="32"/>
    </location>
</feature>
<feature type="domain" description="ABC transmembrane type-1" evidence="8">
    <location>
        <begin position="70"/>
        <end position="264"/>
    </location>
</feature>
<dbReference type="Proteomes" id="UP000269097">
    <property type="component" value="Chromosome"/>
</dbReference>
<evidence type="ECO:0000256" key="7">
    <source>
        <dbReference type="RuleBase" id="RU363032"/>
    </source>
</evidence>
<sequence>MAARRWTSLTLTYLLLIVAFVSFTFPFFLLIVNSFKTNGDILENPFSLPRHWDFSHFGDVIEKMNFLVTFKNTFVISALSVAFILLFSAMAAYYIVRNATRFNKTFFAVLVASMIIPFQSIMIPLIYIYGAKLNWIKTMPMGLLIVLYIGFGSAFSVFIYHGFIKSIPLELEEASLIDGCTRRQTFFKIVLPMLAPTSSTIAILNVLWIWNDYLLPSLVLNDEAHFTMPIKMKVFNGTYMNNWELLIPAILMTVLPILVVYLFGQRYIIKGVMQGAIK</sequence>
<dbReference type="GO" id="GO:0055085">
    <property type="term" value="P:transmembrane transport"/>
    <property type="evidence" value="ECO:0007669"/>
    <property type="project" value="InterPro"/>
</dbReference>
<dbReference type="PANTHER" id="PTHR43744">
    <property type="entry name" value="ABC TRANSPORTER PERMEASE PROTEIN MG189-RELATED-RELATED"/>
    <property type="match status" value="1"/>
</dbReference>
<comment type="similarity">
    <text evidence="7">Belongs to the binding-protein-dependent transport system permease family.</text>
</comment>
<evidence type="ECO:0000256" key="1">
    <source>
        <dbReference type="ARBA" id="ARBA00004651"/>
    </source>
</evidence>
<name>A0A3G3K0B2_9BACL</name>
<keyword evidence="10" id="KW-1185">Reference proteome</keyword>
<dbReference type="EMBL" id="CP033433">
    <property type="protein sequence ID" value="AYQ73940.1"/>
    <property type="molecule type" value="Genomic_DNA"/>
</dbReference>
<comment type="subcellular location">
    <subcellularLocation>
        <location evidence="1 7">Cell membrane</location>
        <topology evidence="1 7">Multi-pass membrane protein</topology>
    </subcellularLocation>
</comment>
<dbReference type="KEGG" id="coh:EAV92_15960"/>
<dbReference type="Pfam" id="PF00528">
    <property type="entry name" value="BPD_transp_1"/>
    <property type="match status" value="1"/>
</dbReference>
<dbReference type="PROSITE" id="PS50928">
    <property type="entry name" value="ABC_TM1"/>
    <property type="match status" value="1"/>
</dbReference>
<dbReference type="Gene3D" id="1.10.3720.10">
    <property type="entry name" value="MetI-like"/>
    <property type="match status" value="1"/>
</dbReference>